<proteinExistence type="predicted"/>
<feature type="region of interest" description="Disordered" evidence="2">
    <location>
        <begin position="861"/>
        <end position="944"/>
    </location>
</feature>
<evidence type="ECO:0000313" key="5">
    <source>
        <dbReference type="Proteomes" id="UP000279799"/>
    </source>
</evidence>
<dbReference type="InterPro" id="IPR036465">
    <property type="entry name" value="vWFA_dom_sf"/>
</dbReference>
<dbReference type="Proteomes" id="UP000279799">
    <property type="component" value="Chromosome"/>
</dbReference>
<feature type="compositionally biased region" description="Low complexity" evidence="2">
    <location>
        <begin position="877"/>
        <end position="931"/>
    </location>
</feature>
<feature type="coiled-coil region" evidence="1">
    <location>
        <begin position="147"/>
        <end position="209"/>
    </location>
</feature>
<accession>A0A448TSV2</accession>
<feature type="compositionally biased region" description="Polar residues" evidence="2">
    <location>
        <begin position="867"/>
        <end position="876"/>
    </location>
</feature>
<evidence type="ECO:0000256" key="1">
    <source>
        <dbReference type="SAM" id="Coils"/>
    </source>
</evidence>
<dbReference type="SUPFAM" id="SSF53300">
    <property type="entry name" value="vWA-like"/>
    <property type="match status" value="1"/>
</dbReference>
<keyword evidence="3" id="KW-0472">Membrane</keyword>
<feature type="region of interest" description="Disordered" evidence="2">
    <location>
        <begin position="94"/>
        <end position="128"/>
    </location>
</feature>
<dbReference type="EMBL" id="LR134510">
    <property type="protein sequence ID" value="VEJ08858.1"/>
    <property type="molecule type" value="Genomic_DNA"/>
</dbReference>
<keyword evidence="5" id="KW-1185">Reference proteome</keyword>
<evidence type="ECO:0000313" key="4">
    <source>
        <dbReference type="EMBL" id="VEJ08858.1"/>
    </source>
</evidence>
<name>A0A448TSV2_9PAST</name>
<keyword evidence="1" id="KW-0175">Coiled coil</keyword>
<gene>
    <name evidence="4" type="ORF">NCTC12871_00276</name>
</gene>
<reference evidence="4 5" key="1">
    <citation type="submission" date="2018-12" db="EMBL/GenBank/DDBJ databases">
        <authorList>
            <consortium name="Pathogen Informatics"/>
        </authorList>
    </citation>
    <scope>NUCLEOTIDE SEQUENCE [LARGE SCALE GENOMIC DNA]</scope>
    <source>
        <strain evidence="4 5">NCTC12871</strain>
    </source>
</reference>
<organism evidence="4 5">
    <name type="scientific">Actinobacillus delphinicola</name>
    <dbReference type="NCBI Taxonomy" id="51161"/>
    <lineage>
        <taxon>Bacteria</taxon>
        <taxon>Pseudomonadati</taxon>
        <taxon>Pseudomonadota</taxon>
        <taxon>Gammaproteobacteria</taxon>
        <taxon>Pasteurellales</taxon>
        <taxon>Pasteurellaceae</taxon>
        <taxon>Actinobacillus</taxon>
    </lineage>
</organism>
<dbReference type="RefSeq" id="WP_126598293.1">
    <property type="nucleotide sequence ID" value="NZ_LR134510.1"/>
</dbReference>
<evidence type="ECO:0000256" key="2">
    <source>
        <dbReference type="SAM" id="MobiDB-lite"/>
    </source>
</evidence>
<evidence type="ECO:0000256" key="3">
    <source>
        <dbReference type="SAM" id="Phobius"/>
    </source>
</evidence>
<feature type="coiled-coil region" evidence="1">
    <location>
        <begin position="485"/>
        <end position="558"/>
    </location>
</feature>
<dbReference type="OrthoDB" id="5670502at2"/>
<keyword evidence="3" id="KW-0812">Transmembrane</keyword>
<dbReference type="AlphaFoldDB" id="A0A448TSV2"/>
<keyword evidence="3" id="KW-1133">Transmembrane helix</keyword>
<feature type="compositionally biased region" description="Low complexity" evidence="2">
    <location>
        <begin position="107"/>
        <end position="126"/>
    </location>
</feature>
<dbReference type="KEGG" id="adp:NCTC12871_00276"/>
<sequence length="944" mass="105229">MKKRILKEKLVKSLLSRKIEEFYRDESGVYGMITVLLSAVIIGYVTFVVDGTGILFDKVRFTQGLQQAGLFLTAEDNRFRDNQNIVGINSQLGLGDANKPLPPKPGPFTQQPPTQPVAPTAPVAPQRPDREQVCDAAGYDYYSHACHRAYREAERNYEDQVDDYRQKWQDYQDAMNTYHDEVDQYNAAEQQYEQAKADYKQQVDAYNSAVNAKSIIAQNFKNFELHAKNVGIPLKGCSESKTDPTAYKQCDLEFKEYERNIQMVASVVRSYYLPDTYKDYTSTGNAGNNYNIKDDFYYHCDHVLRNGVLTNDIACVVDGGFERPSWLFWGNDFKKDYGLSFGRSQKIAVDNTVYIGKYRANIPVDIMFVADFSSSMMDGIDGRPAKDLSPDDPDVKINVLRSVIKKVSTSLLKPSSDPNAPKVYNRIGFALFGYGSQLYKDSQQCALPYIYNKTQLDTPIYIGDPRNKDFCDRATQQTADQQSSIQNDQTQIKQLQQNIQDVNGRIPAEQQKVNQCQMDWTTGCNDAYDNLDNDQNKLQDLQDQLTDTQDTLTNDQNTLKTLQAQQKQMCIYKTDSYDLDYFKTLDMVDHFDGSPLTSQKSFYKFNKNMYCLHQRDKDPQPSTTQVWYTSTNADLDKLNADFENIAPQGATLASSGLMIGANLLMQEDKTALPDKIKSNTKRFIVVLSDGIDTTPQGTLRRTMLPVAGGEESKQYNSDQVPVNVDGTLVPYGYSSRRRGHLPAYHNYITRSLMDPAKYLRSQSNGVQGQGQGQEEMGLCDRIRRRLDSLQQDGYTKYNSKISFIAVGYDPRQAKDTDTREQTAAWQKCVGEGNYYTAKSADELANAIRSATGLNNEVGQITDKRPVFNNNTDPLTNSPVLGSPSSSSSSGLPVPSDSGTSSSNGSTSSSSTGSATGTTSSGTAPDGSTPPGQGSSFDPAGVSPP</sequence>
<protein>
    <submittedName>
        <fullName evidence="4">Tight adherence protein G</fullName>
    </submittedName>
</protein>
<feature type="transmembrane region" description="Helical" evidence="3">
    <location>
        <begin position="27"/>
        <end position="49"/>
    </location>
</feature>